<dbReference type="Gene3D" id="1.10.287.1490">
    <property type="match status" value="1"/>
</dbReference>
<proteinExistence type="predicted"/>
<dbReference type="InterPro" id="IPR026652">
    <property type="entry name" value="CEP128"/>
</dbReference>
<dbReference type="OrthoDB" id="10046318at2759"/>
<dbReference type="GO" id="GO:0005814">
    <property type="term" value="C:centriole"/>
    <property type="evidence" value="ECO:0007669"/>
    <property type="project" value="TreeGrafter"/>
</dbReference>
<comment type="caution">
    <text evidence="3">The sequence shown here is derived from an EMBL/GenBank/DDBJ whole genome shotgun (WGS) entry which is preliminary data.</text>
</comment>
<evidence type="ECO:0000313" key="3">
    <source>
        <dbReference type="EMBL" id="RNA38428.1"/>
    </source>
</evidence>
<dbReference type="PANTHER" id="PTHR46657">
    <property type="entry name" value="CENTROSOMAL PROTEIN OF 128 KDA"/>
    <property type="match status" value="1"/>
</dbReference>
<feature type="compositionally biased region" description="Low complexity" evidence="2">
    <location>
        <begin position="926"/>
        <end position="955"/>
    </location>
</feature>
<protein>
    <submittedName>
        <fullName evidence="3">Uncharacterized protein</fullName>
    </submittedName>
</protein>
<dbReference type="AlphaFoldDB" id="A0A3M7SS99"/>
<accession>A0A3M7SS99</accession>
<dbReference type="PANTHER" id="PTHR46657:SF1">
    <property type="entry name" value="CENTROSOMAL PROTEIN OF 128 KDA"/>
    <property type="match status" value="1"/>
</dbReference>
<organism evidence="3 4">
    <name type="scientific">Brachionus plicatilis</name>
    <name type="common">Marine rotifer</name>
    <name type="synonym">Brachionus muelleri</name>
    <dbReference type="NCBI Taxonomy" id="10195"/>
    <lineage>
        <taxon>Eukaryota</taxon>
        <taxon>Metazoa</taxon>
        <taxon>Spiralia</taxon>
        <taxon>Gnathifera</taxon>
        <taxon>Rotifera</taxon>
        <taxon>Eurotatoria</taxon>
        <taxon>Monogononta</taxon>
        <taxon>Pseudotrocha</taxon>
        <taxon>Ploima</taxon>
        <taxon>Brachionidae</taxon>
        <taxon>Brachionus</taxon>
    </lineage>
</organism>
<evidence type="ECO:0000256" key="1">
    <source>
        <dbReference type="SAM" id="Coils"/>
    </source>
</evidence>
<dbReference type="GO" id="GO:0000922">
    <property type="term" value="C:spindle pole"/>
    <property type="evidence" value="ECO:0007669"/>
    <property type="project" value="TreeGrafter"/>
</dbReference>
<evidence type="ECO:0000256" key="2">
    <source>
        <dbReference type="SAM" id="MobiDB-lite"/>
    </source>
</evidence>
<gene>
    <name evidence="3" type="ORF">BpHYR1_023328</name>
</gene>
<keyword evidence="4" id="KW-1185">Reference proteome</keyword>
<feature type="coiled-coil region" evidence="1">
    <location>
        <begin position="625"/>
        <end position="715"/>
    </location>
</feature>
<sequence>MSRKTPKFDAYNEDYQYYSARLIDLNEMLSDTNRELNGMDDDLHTFKRRSCLRRGKKQPKDYFKDYDARSSLSDDDDLYECRSRIKQYNKRSKSMKCSLDESLHDLHRKVRDISFEQEKMADQLNSEDLRCKCDTLCSKKNCRTKKLSSDSSETSFENRLENRIEKVYNKIKKKYEQKSVNDELKSVIEDFKKTTANLVKEDLHKTPRTNFSETDYEKQKAQNELVVTRQKIADLEESKNSLSQQVLRLKEQLEKFESAQQSPIDSKAIPLQIHQTISRELESFREKLEKSSQKSTEPNETITVINMYKSEIEKLNETIQGLRKSLKDKDLQEFEYKHDNKTLTEKNSELEKSNSSLRNDLDLAIQKMNELVYEQSQNISQLRLYEDELGISEKKRDELRQEAQETIKLWKNKVKKLEKNLERTRVEVETLSQQNEYLREASKNLTIQLENIGQEYNILRDLNKTLEHKLSTQGTEINKTKSTYEDLKNENYSLKTEISGSQNSVRTIELKNQELMIENSRLDQKLKTEEAKSTELEQKLCQIQSELDQLKSEKRRTSAYVSKLEFDCQNLKNSVANLERSEEMTKNDLTTISKQCLQNKETYEETLSKCTSQLQLAHAHFQKNKLEYEDKIRSLQIQLAEEKSNMEILKKREAEYTSEIDEQKSQKQKFENDLVALQCRMEKFVRSDAEKSQLLAEYEEKYSRLLDEFNYQKNQFYNRETEYIKILNHIEVDLDLLVGILAVNLNKNYQSTLNTDETDKINSSYMLIKHKIHWISKNLEELFQQKVKLQQNLVFLEHEIETMKKNSAHNIKAQGVYLKNLENQNHELMADRDIALKNMELLEQYLQNLSESVKNHSLREIERTHHLFAIDNIQNLCNNNNLSEAEKEEIFERFKRYKSTIDDIKYQLDSAQIYCENFEPKDKTVRNSSSCSSSRSQRSSSYSHYACKKQAQAKKQPAKPKPFR</sequence>
<keyword evidence="1" id="KW-0175">Coiled coil</keyword>
<dbReference type="Proteomes" id="UP000276133">
    <property type="component" value="Unassembled WGS sequence"/>
</dbReference>
<name>A0A3M7SS99_BRAPC</name>
<reference evidence="3 4" key="1">
    <citation type="journal article" date="2018" name="Sci. Rep.">
        <title>Genomic signatures of local adaptation to the degree of environmental predictability in rotifers.</title>
        <authorList>
            <person name="Franch-Gras L."/>
            <person name="Hahn C."/>
            <person name="Garcia-Roger E.M."/>
            <person name="Carmona M.J."/>
            <person name="Serra M."/>
            <person name="Gomez A."/>
        </authorList>
    </citation>
    <scope>NUCLEOTIDE SEQUENCE [LARGE SCALE GENOMIC DNA]</scope>
    <source>
        <strain evidence="3">HYR1</strain>
    </source>
</reference>
<dbReference type="STRING" id="10195.A0A3M7SS99"/>
<dbReference type="EMBL" id="REGN01000871">
    <property type="protein sequence ID" value="RNA38428.1"/>
    <property type="molecule type" value="Genomic_DNA"/>
</dbReference>
<feature type="coiled-coil region" evidence="1">
    <location>
        <begin position="779"/>
        <end position="838"/>
    </location>
</feature>
<feature type="coiled-coil region" evidence="1">
    <location>
        <begin position="218"/>
        <end position="588"/>
    </location>
</feature>
<evidence type="ECO:0000313" key="4">
    <source>
        <dbReference type="Proteomes" id="UP000276133"/>
    </source>
</evidence>
<feature type="region of interest" description="Disordered" evidence="2">
    <location>
        <begin position="922"/>
        <end position="964"/>
    </location>
</feature>